<dbReference type="FunFam" id="3.30.160.60:FF:000038">
    <property type="entry name" value="Zinc finger protein 624"/>
    <property type="match status" value="1"/>
</dbReference>
<feature type="region of interest" description="Disordered" evidence="8">
    <location>
        <begin position="145"/>
        <end position="219"/>
    </location>
</feature>
<dbReference type="GO" id="GO:0008270">
    <property type="term" value="F:zinc ion binding"/>
    <property type="evidence" value="ECO:0007669"/>
    <property type="project" value="UniProtKB-KW"/>
</dbReference>
<feature type="compositionally biased region" description="Polar residues" evidence="8">
    <location>
        <begin position="156"/>
        <end position="181"/>
    </location>
</feature>
<sequence length="219" mass="23253">MSSSSAAPSSQPKKHHCLNCDASFSTNSHLRRHERTHTGQRNHKCPYCEATSARQDNLNAHIQSVHINPHPRQPRGSGSRRRGRSVDPGSPVDSSSSGSPISAGNSPQMMIPSPLPLVPAPYFPGSTAYSSPAAPTPVTPYGYRQQHGSYVPQGHQAGSSSVYANPNSPYGNPAHPQTASYAPTAPPPMYGNPNTSYGHNNVNSTSGYTSGTPYYPPPP</sequence>
<comment type="subcellular location">
    <subcellularLocation>
        <location evidence="1">Nucleus</location>
    </subcellularLocation>
</comment>
<dbReference type="GO" id="GO:0000981">
    <property type="term" value="F:DNA-binding transcription factor activity, RNA polymerase II-specific"/>
    <property type="evidence" value="ECO:0007669"/>
    <property type="project" value="TreeGrafter"/>
</dbReference>
<evidence type="ECO:0000256" key="3">
    <source>
        <dbReference type="ARBA" id="ARBA00022737"/>
    </source>
</evidence>
<organism evidence="10 11">
    <name type="scientific">Mycena indigotica</name>
    <dbReference type="NCBI Taxonomy" id="2126181"/>
    <lineage>
        <taxon>Eukaryota</taxon>
        <taxon>Fungi</taxon>
        <taxon>Dikarya</taxon>
        <taxon>Basidiomycota</taxon>
        <taxon>Agaricomycotina</taxon>
        <taxon>Agaricomycetes</taxon>
        <taxon>Agaricomycetidae</taxon>
        <taxon>Agaricales</taxon>
        <taxon>Marasmiineae</taxon>
        <taxon>Mycenaceae</taxon>
        <taxon>Mycena</taxon>
    </lineage>
</organism>
<evidence type="ECO:0000256" key="6">
    <source>
        <dbReference type="ARBA" id="ARBA00023242"/>
    </source>
</evidence>
<keyword evidence="5" id="KW-0862">Zinc</keyword>
<feature type="region of interest" description="Disordered" evidence="8">
    <location>
        <begin position="65"/>
        <end position="110"/>
    </location>
</feature>
<gene>
    <name evidence="10" type="ORF">MIND_00831900</name>
</gene>
<feature type="domain" description="C2H2-type" evidence="9">
    <location>
        <begin position="15"/>
        <end position="42"/>
    </location>
</feature>
<evidence type="ECO:0000256" key="1">
    <source>
        <dbReference type="ARBA" id="ARBA00004123"/>
    </source>
</evidence>
<dbReference type="GeneID" id="59347504"/>
<dbReference type="PROSITE" id="PS50157">
    <property type="entry name" value="ZINC_FINGER_C2H2_2"/>
    <property type="match status" value="2"/>
</dbReference>
<evidence type="ECO:0000256" key="5">
    <source>
        <dbReference type="ARBA" id="ARBA00022833"/>
    </source>
</evidence>
<dbReference type="OrthoDB" id="6365676at2759"/>
<proteinExistence type="predicted"/>
<feature type="compositionally biased region" description="Low complexity" evidence="8">
    <location>
        <begin position="86"/>
        <end position="99"/>
    </location>
</feature>
<protein>
    <recommendedName>
        <fullName evidence="9">C2H2-type domain-containing protein</fullName>
    </recommendedName>
</protein>
<evidence type="ECO:0000256" key="4">
    <source>
        <dbReference type="ARBA" id="ARBA00022771"/>
    </source>
</evidence>
<feature type="region of interest" description="Disordered" evidence="8">
    <location>
        <begin position="1"/>
        <end position="21"/>
    </location>
</feature>
<evidence type="ECO:0000313" key="10">
    <source>
        <dbReference type="EMBL" id="KAF7298842.1"/>
    </source>
</evidence>
<dbReference type="EMBL" id="JACAZF010000007">
    <property type="protein sequence ID" value="KAF7298842.1"/>
    <property type="molecule type" value="Genomic_DNA"/>
</dbReference>
<dbReference type="SMART" id="SM00355">
    <property type="entry name" value="ZnF_C2H2"/>
    <property type="match status" value="2"/>
</dbReference>
<dbReference type="RefSeq" id="XP_037218230.1">
    <property type="nucleotide sequence ID" value="XM_037364988.1"/>
</dbReference>
<dbReference type="GO" id="GO:0005634">
    <property type="term" value="C:nucleus"/>
    <property type="evidence" value="ECO:0007669"/>
    <property type="project" value="UniProtKB-SubCell"/>
</dbReference>
<dbReference type="Proteomes" id="UP000636479">
    <property type="component" value="Unassembled WGS sequence"/>
</dbReference>
<dbReference type="SUPFAM" id="SSF57667">
    <property type="entry name" value="beta-beta-alpha zinc fingers"/>
    <property type="match status" value="1"/>
</dbReference>
<dbReference type="InterPro" id="IPR013087">
    <property type="entry name" value="Znf_C2H2_type"/>
</dbReference>
<keyword evidence="2" id="KW-0479">Metal-binding</keyword>
<comment type="caution">
    <text evidence="10">The sequence shown here is derived from an EMBL/GenBank/DDBJ whole genome shotgun (WGS) entry which is preliminary data.</text>
</comment>
<feature type="domain" description="C2H2-type" evidence="9">
    <location>
        <begin position="43"/>
        <end position="71"/>
    </location>
</feature>
<dbReference type="Pfam" id="PF00096">
    <property type="entry name" value="zf-C2H2"/>
    <property type="match status" value="2"/>
</dbReference>
<dbReference type="PANTHER" id="PTHR24394">
    <property type="entry name" value="ZINC FINGER PROTEIN"/>
    <property type="match status" value="1"/>
</dbReference>
<keyword evidence="6" id="KW-0539">Nucleus</keyword>
<evidence type="ECO:0000313" key="11">
    <source>
        <dbReference type="Proteomes" id="UP000636479"/>
    </source>
</evidence>
<dbReference type="InterPro" id="IPR036236">
    <property type="entry name" value="Znf_C2H2_sf"/>
</dbReference>
<dbReference type="PANTHER" id="PTHR24394:SF29">
    <property type="entry name" value="MYONEURIN"/>
    <property type="match status" value="1"/>
</dbReference>
<evidence type="ECO:0000259" key="9">
    <source>
        <dbReference type="PROSITE" id="PS50157"/>
    </source>
</evidence>
<name>A0A8H6SI95_9AGAR</name>
<reference evidence="10" key="1">
    <citation type="submission" date="2020-05" db="EMBL/GenBank/DDBJ databases">
        <title>Mycena genomes resolve the evolution of fungal bioluminescence.</title>
        <authorList>
            <person name="Tsai I.J."/>
        </authorList>
    </citation>
    <scope>NUCLEOTIDE SEQUENCE</scope>
    <source>
        <strain evidence="10">171206Taipei</strain>
    </source>
</reference>
<evidence type="ECO:0000256" key="8">
    <source>
        <dbReference type="SAM" id="MobiDB-lite"/>
    </source>
</evidence>
<feature type="compositionally biased region" description="Low complexity" evidence="8">
    <location>
        <begin position="204"/>
        <end position="213"/>
    </location>
</feature>
<keyword evidence="4 7" id="KW-0863">Zinc-finger</keyword>
<feature type="compositionally biased region" description="Low complexity" evidence="8">
    <location>
        <begin position="1"/>
        <end position="10"/>
    </location>
</feature>
<keyword evidence="11" id="KW-1185">Reference proteome</keyword>
<dbReference type="PROSITE" id="PS00028">
    <property type="entry name" value="ZINC_FINGER_C2H2_1"/>
    <property type="match status" value="1"/>
</dbReference>
<feature type="compositionally biased region" description="Polar residues" evidence="8">
    <location>
        <begin position="192"/>
        <end position="203"/>
    </location>
</feature>
<evidence type="ECO:0000256" key="7">
    <source>
        <dbReference type="PROSITE-ProRule" id="PRU00042"/>
    </source>
</evidence>
<accession>A0A8H6SI95</accession>
<evidence type="ECO:0000256" key="2">
    <source>
        <dbReference type="ARBA" id="ARBA00022723"/>
    </source>
</evidence>
<dbReference type="Gene3D" id="3.30.160.60">
    <property type="entry name" value="Classic Zinc Finger"/>
    <property type="match status" value="2"/>
</dbReference>
<keyword evidence="3" id="KW-0677">Repeat</keyword>
<dbReference type="AlphaFoldDB" id="A0A8H6SI95"/>